<comment type="caution">
    <text evidence="2">The sequence shown here is derived from an EMBL/GenBank/DDBJ whole genome shotgun (WGS) entry which is preliminary data.</text>
</comment>
<feature type="compositionally biased region" description="Polar residues" evidence="1">
    <location>
        <begin position="158"/>
        <end position="180"/>
    </location>
</feature>
<evidence type="ECO:0000313" key="3">
    <source>
        <dbReference type="Proteomes" id="UP001456524"/>
    </source>
</evidence>
<gene>
    <name evidence="2" type="ORF">IWX90DRAFT_483294</name>
</gene>
<evidence type="ECO:0000256" key="1">
    <source>
        <dbReference type="SAM" id="MobiDB-lite"/>
    </source>
</evidence>
<feature type="compositionally biased region" description="Polar residues" evidence="1">
    <location>
        <begin position="193"/>
        <end position="202"/>
    </location>
</feature>
<feature type="compositionally biased region" description="Pro residues" evidence="1">
    <location>
        <begin position="210"/>
        <end position="220"/>
    </location>
</feature>
<keyword evidence="3" id="KW-1185">Reference proteome</keyword>
<sequence>MPLRLPSLSFFRLSRKRDNNAQHCVELVDLNQADADYIFQHEHSVWEECPAPPPNTLCRGSSVVVSQRHPSSHFGLALEFGADFEQDWLRRFGGLDSNSNLSSLTTVVHHAPFASTPDATAETTAASETSTSTLTLPKPPPTLAATIRGRFKSAFKSTTNIVSDNPSTAHSPRLKPSQTHTSHDSTAAPHIKINNSATTVATNAHDRSRPPPPPMSNPAHPPRRWRCCRCGRVNVNQKANARAYDTTIANRNRNRNRSTQDYASKTTVAVTTIEDGTWTCRCGHSFEPCVLMARLRCLRRVQLKGGGVGVAFGRG</sequence>
<organism evidence="2 3">
    <name type="scientific">Phyllosticta citrichinensis</name>
    <dbReference type="NCBI Taxonomy" id="1130410"/>
    <lineage>
        <taxon>Eukaryota</taxon>
        <taxon>Fungi</taxon>
        <taxon>Dikarya</taxon>
        <taxon>Ascomycota</taxon>
        <taxon>Pezizomycotina</taxon>
        <taxon>Dothideomycetes</taxon>
        <taxon>Dothideomycetes incertae sedis</taxon>
        <taxon>Botryosphaeriales</taxon>
        <taxon>Phyllostictaceae</taxon>
        <taxon>Phyllosticta</taxon>
    </lineage>
</organism>
<dbReference type="EMBL" id="JBBWUH010000002">
    <property type="protein sequence ID" value="KAK8175194.1"/>
    <property type="molecule type" value="Genomic_DNA"/>
</dbReference>
<protein>
    <submittedName>
        <fullName evidence="2">Uncharacterized protein</fullName>
    </submittedName>
</protein>
<accession>A0ABR1Y2H7</accession>
<feature type="region of interest" description="Disordered" evidence="1">
    <location>
        <begin position="158"/>
        <end position="221"/>
    </location>
</feature>
<evidence type="ECO:0000313" key="2">
    <source>
        <dbReference type="EMBL" id="KAK8175194.1"/>
    </source>
</evidence>
<proteinExistence type="predicted"/>
<feature type="region of interest" description="Disordered" evidence="1">
    <location>
        <begin position="115"/>
        <end position="141"/>
    </location>
</feature>
<feature type="compositionally biased region" description="Low complexity" evidence="1">
    <location>
        <begin position="115"/>
        <end position="136"/>
    </location>
</feature>
<name>A0ABR1Y2H7_9PEZI</name>
<reference evidence="2 3" key="1">
    <citation type="journal article" date="2022" name="G3 (Bethesda)">
        <title>Enemy or ally: a genomic approach to elucidate the lifestyle of Phyllosticta citrichinaensis.</title>
        <authorList>
            <person name="Buijs V.A."/>
            <person name="Groenewald J.Z."/>
            <person name="Haridas S."/>
            <person name="LaButti K.M."/>
            <person name="Lipzen A."/>
            <person name="Martin F.M."/>
            <person name="Barry K."/>
            <person name="Grigoriev I.V."/>
            <person name="Crous P.W."/>
            <person name="Seidl M.F."/>
        </authorList>
    </citation>
    <scope>NUCLEOTIDE SEQUENCE [LARGE SCALE GENOMIC DNA]</scope>
    <source>
        <strain evidence="2 3">CBS 129764</strain>
    </source>
</reference>
<dbReference type="Proteomes" id="UP001456524">
    <property type="component" value="Unassembled WGS sequence"/>
</dbReference>